<feature type="domain" description="N-acetyltransferase" evidence="1">
    <location>
        <begin position="159"/>
        <end position="198"/>
    </location>
</feature>
<keyword evidence="3" id="KW-1185">Reference proteome</keyword>
<protein>
    <recommendedName>
        <fullName evidence="1">N-acetyltransferase domain-containing protein</fullName>
    </recommendedName>
</protein>
<organism evidence="2 3">
    <name type="scientific">Pythium insidiosum</name>
    <name type="common">Pythiosis disease agent</name>
    <dbReference type="NCBI Taxonomy" id="114742"/>
    <lineage>
        <taxon>Eukaryota</taxon>
        <taxon>Sar</taxon>
        <taxon>Stramenopiles</taxon>
        <taxon>Oomycota</taxon>
        <taxon>Peronosporomycetes</taxon>
        <taxon>Pythiales</taxon>
        <taxon>Pythiaceae</taxon>
        <taxon>Pythium</taxon>
    </lineage>
</organism>
<comment type="caution">
    <text evidence="2">The sequence shown here is derived from an EMBL/GenBank/DDBJ whole genome shotgun (WGS) entry which is preliminary data.</text>
</comment>
<gene>
    <name evidence="2" type="ORF">P43SY_002383</name>
</gene>
<dbReference type="Pfam" id="PF00583">
    <property type="entry name" value="Acetyltransf_1"/>
    <property type="match status" value="1"/>
</dbReference>
<evidence type="ECO:0000313" key="2">
    <source>
        <dbReference type="EMBL" id="KAJ0409493.1"/>
    </source>
</evidence>
<reference evidence="2" key="1">
    <citation type="submission" date="2021-12" db="EMBL/GenBank/DDBJ databases">
        <title>Prjna785345.</title>
        <authorList>
            <person name="Rujirawat T."/>
            <person name="Krajaejun T."/>
        </authorList>
    </citation>
    <scope>NUCLEOTIDE SEQUENCE</scope>
    <source>
        <strain evidence="2">Pi057C3</strain>
    </source>
</reference>
<dbReference type="SUPFAM" id="SSF55729">
    <property type="entry name" value="Acyl-CoA N-acyltransferases (Nat)"/>
    <property type="match status" value="1"/>
</dbReference>
<dbReference type="InterPro" id="IPR016181">
    <property type="entry name" value="Acyl_CoA_acyltransferase"/>
</dbReference>
<dbReference type="Proteomes" id="UP001209570">
    <property type="component" value="Unassembled WGS sequence"/>
</dbReference>
<dbReference type="AlphaFoldDB" id="A0AAD5QAQ2"/>
<dbReference type="Gene3D" id="3.40.630.30">
    <property type="match status" value="1"/>
</dbReference>
<name>A0AAD5QAQ2_PYTIN</name>
<accession>A0AAD5QAQ2</accession>
<evidence type="ECO:0000313" key="3">
    <source>
        <dbReference type="Proteomes" id="UP001209570"/>
    </source>
</evidence>
<evidence type="ECO:0000259" key="1">
    <source>
        <dbReference type="Pfam" id="PF00583"/>
    </source>
</evidence>
<sequence length="514" mass="56991">MVDLVPFFSGAMIQLTIECVAIGKDCVEPAMELELFQVSASPMVEDAKQCNRKKRCKDAHTSESVRQLYADNGFDDKATGRLEMTRFLDNDRNNPQALEALMGIEIRRFDPANDDLIRVFDLLKSAFGPSPPCFRAWKEHYVLQPRCAHELSFIAWDADSHRRKGLAQLLLRHCFQAGADAGLEKIILGTDSFNTPALVLCRVINFSLLSSRLHASDTIVKGLQTAWQKELREAMATGLSGSTRCGMLKMLRKLRVLLFQTSSSTRADAIAVVLAGALHGLAPLDAFSHRFLTFTLSDLSQFVAVEDIAPLYLQRAVSTFPDADVSTERLTSVTSSVFGALYFSPVGEQTKQRDRDAITLWALRLCRERVTSLLALSQLQRSATNAAPTLVVTDSPQAESDLPSSHDAGVFLLELFVELAKMAPLPMLPRVARELELLVHQTSDSPTMQATVQQRVFSAIATNCEAEKRAWFTAWYLDLASRYAAKPTTHRYMAEHQDANTIAAGTTPPPRSRL</sequence>
<dbReference type="GO" id="GO:0016747">
    <property type="term" value="F:acyltransferase activity, transferring groups other than amino-acyl groups"/>
    <property type="evidence" value="ECO:0007669"/>
    <property type="project" value="InterPro"/>
</dbReference>
<dbReference type="InterPro" id="IPR000182">
    <property type="entry name" value="GNAT_dom"/>
</dbReference>
<proteinExistence type="predicted"/>
<dbReference type="CDD" id="cd04301">
    <property type="entry name" value="NAT_SF"/>
    <property type="match status" value="1"/>
</dbReference>
<dbReference type="EMBL" id="JAKCXM010000004">
    <property type="protein sequence ID" value="KAJ0409493.1"/>
    <property type="molecule type" value="Genomic_DNA"/>
</dbReference>